<protein>
    <submittedName>
        <fullName evidence="1">Uncharacterized protein</fullName>
    </submittedName>
</protein>
<dbReference type="EMBL" id="UINC01105188">
    <property type="protein sequence ID" value="SVC68941.1"/>
    <property type="molecule type" value="Genomic_DNA"/>
</dbReference>
<feature type="non-terminal residue" evidence="1">
    <location>
        <position position="1"/>
    </location>
</feature>
<dbReference type="AlphaFoldDB" id="A0A382PAN5"/>
<reference evidence="1" key="1">
    <citation type="submission" date="2018-05" db="EMBL/GenBank/DDBJ databases">
        <authorList>
            <person name="Lanie J.A."/>
            <person name="Ng W.-L."/>
            <person name="Kazmierczak K.M."/>
            <person name="Andrzejewski T.M."/>
            <person name="Davidsen T.M."/>
            <person name="Wayne K.J."/>
            <person name="Tettelin H."/>
            <person name="Glass J.I."/>
            <person name="Rusch D."/>
            <person name="Podicherti R."/>
            <person name="Tsui H.-C.T."/>
            <person name="Winkler M.E."/>
        </authorList>
    </citation>
    <scope>NUCLEOTIDE SEQUENCE</scope>
</reference>
<organism evidence="1">
    <name type="scientific">marine metagenome</name>
    <dbReference type="NCBI Taxonomy" id="408172"/>
    <lineage>
        <taxon>unclassified sequences</taxon>
        <taxon>metagenomes</taxon>
        <taxon>ecological metagenomes</taxon>
    </lineage>
</organism>
<accession>A0A382PAN5</accession>
<gene>
    <name evidence="1" type="ORF">METZ01_LOCUS321795</name>
</gene>
<name>A0A382PAN5_9ZZZZ</name>
<evidence type="ECO:0000313" key="1">
    <source>
        <dbReference type="EMBL" id="SVC68941.1"/>
    </source>
</evidence>
<proteinExistence type="predicted"/>
<sequence length="296" mass="32947">VNIMLSVTDDDDVETGWMATGPAAPLFRRAGWSGDTIQDGQYLRLIGRKSRTGAPMIVMVADDIQTGKLLELDPSDGSVIRQIMGTPREGKPAAVTTLPLTLSDGHPNFTGTWLGGPRERLPAPFNEVGAALQVEFDALDDPVFATCSDPGLVRQAGFTLHPIRIMQYDDHVVFEYEEYAGRREILLDGREPETTEHTRFGHHVARYEDDTLVIESSQLLTYLATGDGTQLSDQTTTVERYRRMDNPQVGPMIEMNMEITDPGHLTEPWNVRWLKVFAPDGLKFVEVDCRLPLPPV</sequence>